<dbReference type="KEGG" id="uam:UABAM_04865"/>
<gene>
    <name evidence="2" type="ORF">UABAM_04865</name>
</gene>
<reference evidence="2 3" key="1">
    <citation type="submission" date="2019-08" db="EMBL/GenBank/DDBJ databases">
        <title>Complete genome sequence of Candidatus Uab amorphum.</title>
        <authorList>
            <person name="Shiratori T."/>
            <person name="Suzuki S."/>
            <person name="Kakizawa Y."/>
            <person name="Ishida K."/>
        </authorList>
    </citation>
    <scope>NUCLEOTIDE SEQUENCE [LARGE SCALE GENOMIC DNA]</scope>
    <source>
        <strain evidence="2 3">SRT547</strain>
    </source>
</reference>
<accession>A0A5S9IR01</accession>
<sequence>MDCERVKMLLMLQKDGEITDSQQRELQQKLDNCHNCSCLQYWQNFTAMEEEMQELKFIEPQEQAWRLYWNNVYNQIERRMGWILASCGAIVLILYAIYEIFKELWWNTNTPVAIKIGLAALITGMTIVFVSVVRESLILRKHDPFERIRK</sequence>
<keyword evidence="1" id="KW-0812">Transmembrane</keyword>
<organism evidence="2 3">
    <name type="scientific">Uabimicrobium amorphum</name>
    <dbReference type="NCBI Taxonomy" id="2596890"/>
    <lineage>
        <taxon>Bacteria</taxon>
        <taxon>Pseudomonadati</taxon>
        <taxon>Planctomycetota</taxon>
        <taxon>Candidatus Uabimicrobiia</taxon>
        <taxon>Candidatus Uabimicrobiales</taxon>
        <taxon>Candidatus Uabimicrobiaceae</taxon>
        <taxon>Candidatus Uabimicrobium</taxon>
    </lineage>
</organism>
<dbReference type="OrthoDB" id="7062235at2"/>
<keyword evidence="3" id="KW-1185">Reference proteome</keyword>
<evidence type="ECO:0000313" key="3">
    <source>
        <dbReference type="Proteomes" id="UP000326354"/>
    </source>
</evidence>
<dbReference type="Proteomes" id="UP000326354">
    <property type="component" value="Chromosome"/>
</dbReference>
<proteinExistence type="predicted"/>
<evidence type="ECO:0000256" key="1">
    <source>
        <dbReference type="SAM" id="Phobius"/>
    </source>
</evidence>
<dbReference type="RefSeq" id="WP_151970535.1">
    <property type="nucleotide sequence ID" value="NZ_AP019860.1"/>
</dbReference>
<dbReference type="EMBL" id="AP019860">
    <property type="protein sequence ID" value="BBM86479.1"/>
    <property type="molecule type" value="Genomic_DNA"/>
</dbReference>
<dbReference type="AlphaFoldDB" id="A0A5S9IR01"/>
<name>A0A5S9IR01_UABAM</name>
<protein>
    <submittedName>
        <fullName evidence="2">Uncharacterized protein</fullName>
    </submittedName>
</protein>
<keyword evidence="1" id="KW-0472">Membrane</keyword>
<keyword evidence="1" id="KW-1133">Transmembrane helix</keyword>
<feature type="transmembrane region" description="Helical" evidence="1">
    <location>
        <begin position="113"/>
        <end position="133"/>
    </location>
</feature>
<feature type="transmembrane region" description="Helical" evidence="1">
    <location>
        <begin position="82"/>
        <end position="101"/>
    </location>
</feature>
<evidence type="ECO:0000313" key="2">
    <source>
        <dbReference type="EMBL" id="BBM86479.1"/>
    </source>
</evidence>